<dbReference type="EMBL" id="CP000874">
    <property type="protein sequence ID" value="ACP21959.1"/>
    <property type="molecule type" value="Genomic_DNA"/>
</dbReference>
<dbReference type="RefSeq" id="WP_012706558.1">
    <property type="nucleotide sequence ID" value="NC_012586.1"/>
</dbReference>
<sequence length="536" mass="58497">MRYAVTAGFLFLLAQTAAAPAQVSHETLKSLSTPDKVETRLGALGFKDGAPSKETVEKAYDTLDFTRALDAYLNSYGGASAYALREGFRSIGAKDNSIAIFSELMDSNSLFLTPNADTVYYMGVVDLTNGPMVVEQPPKGVGTINDMWFGWIIDIGYPGPDRGEGGKYLLVPPGYDGPLPEGGYFVARSRTMRVLYACRGYLVDNDPKATAELVRKTLKIYPYTAGGFGTSVATALEGTVKLAANPPVPETKFVEASGKSFNTIPPSDFDFFEMINANVQQEPAESYNVELAGQLAAIGIAKGKPFEPDERMRKILTEAAAMGNAVGRALNWRANEVPGWAYYPGSGWSNMLWEGGANFETPPPMITSEGLFKPLPATGARTLNSKTAFYYAYTLDSPGMIMRVPKVGSQYLMSFVDADKNYFDGGKTYKVTLPPNIPAAAFWSFTLYDNQTRSMLQTPQRYPRAGSQSYPSPAVEAAADGTTTIYFGPEQPKGVARGNWIQTVPGKGWFALLRLYSPLESFFTKEWRPSEIELVK</sequence>
<dbReference type="HOGENOM" id="CLU_027269_2_0_5"/>
<dbReference type="InterPro" id="IPR037050">
    <property type="entry name" value="DUF1254_sf"/>
</dbReference>
<evidence type="ECO:0000256" key="1">
    <source>
        <dbReference type="SAM" id="SignalP"/>
    </source>
</evidence>
<evidence type="ECO:0000313" key="5">
    <source>
        <dbReference type="EMBL" id="ACP21959.1"/>
    </source>
</evidence>
<dbReference type="Pfam" id="PF06742">
    <property type="entry name" value="DUF1214"/>
    <property type="match status" value="1"/>
</dbReference>
<geneLocation type="plasmid" evidence="4">
    <name>megaplasmid 2</name>
</geneLocation>
<feature type="signal peptide" evidence="1">
    <location>
        <begin position="1"/>
        <end position="21"/>
    </location>
</feature>
<evidence type="ECO:0000313" key="6">
    <source>
        <dbReference type="Proteomes" id="UP000001054"/>
    </source>
</evidence>
<reference evidence="6" key="2">
    <citation type="journal article" date="2004" name="J. Bacteriol.">
        <title>An evolutionary hot spot: the pNGR234b replicon of Rhizobium sp. strain NGR234.</title>
        <authorList>
            <person name="Streit W.R."/>
            <person name="Schmitz R.A."/>
            <person name="Perret X."/>
            <person name="Staehelin C."/>
            <person name="Deakin W.J."/>
            <person name="Raasch C."/>
            <person name="Liesegang H."/>
            <person name="Broughton W.J."/>
        </authorList>
    </citation>
    <scope>NUCLEOTIDE SEQUENCE [LARGE SCALE GENOMIC DNA]</scope>
    <source>
        <strain evidence="6">NBRC 101917 / NGR234</strain>
    </source>
</reference>
<proteinExistence type="predicted"/>
<dbReference type="InterPro" id="IPR010621">
    <property type="entry name" value="DUF1214"/>
</dbReference>
<dbReference type="Gene3D" id="2.60.40.1610">
    <property type="entry name" value="Domain of unknown function DUF1254"/>
    <property type="match status" value="1"/>
</dbReference>
<organism evidence="4">
    <name type="scientific">Sinorhizobium fredii (strain NBRC 101917 / NGR234)</name>
    <dbReference type="NCBI Taxonomy" id="394"/>
    <lineage>
        <taxon>Bacteria</taxon>
        <taxon>Pseudomonadati</taxon>
        <taxon>Pseudomonadota</taxon>
        <taxon>Alphaproteobacteria</taxon>
        <taxon>Hyphomicrobiales</taxon>
        <taxon>Rhizobiaceae</taxon>
        <taxon>Sinorhizobium/Ensifer group</taxon>
        <taxon>Sinorhizobium</taxon>
    </lineage>
</organism>
<protein>
    <recommendedName>
        <fullName evidence="7">DUF1254 domain-containing protein</fullName>
    </recommendedName>
</protein>
<dbReference type="SUPFAM" id="SSF160935">
    <property type="entry name" value="VPA0735-like"/>
    <property type="match status" value="1"/>
</dbReference>
<dbReference type="Pfam" id="PF06863">
    <property type="entry name" value="DUF1254"/>
    <property type="match status" value="1"/>
</dbReference>
<geneLocation type="plasmid" evidence="5">
    <name>pNGR234b</name>
</geneLocation>
<evidence type="ECO:0000259" key="2">
    <source>
        <dbReference type="Pfam" id="PF06742"/>
    </source>
</evidence>
<gene>
    <name evidence="5" type="ordered locus">NGR_b04970</name>
    <name evidence="4" type="ORF">RNGR00293</name>
</gene>
<dbReference type="PANTHER" id="PTHR36509">
    <property type="entry name" value="BLL3101 PROTEIN"/>
    <property type="match status" value="1"/>
</dbReference>
<dbReference type="AlphaFoldDB" id="Q6W1E9"/>
<name>Q6W1E9_SINFN</name>
<dbReference type="Proteomes" id="UP000001054">
    <property type="component" value="Plasmid pNGR234b"/>
</dbReference>
<keyword evidence="1" id="KW-0732">Signal</keyword>
<keyword evidence="6" id="KW-1185">Reference proteome</keyword>
<evidence type="ECO:0000313" key="4">
    <source>
        <dbReference type="EMBL" id="AAQ87419.1"/>
    </source>
</evidence>
<evidence type="ECO:0008006" key="7">
    <source>
        <dbReference type="Google" id="ProtNLM"/>
    </source>
</evidence>
<dbReference type="KEGG" id="rhi:NGR_b04970"/>
<evidence type="ECO:0000259" key="3">
    <source>
        <dbReference type="Pfam" id="PF06863"/>
    </source>
</evidence>
<dbReference type="OrthoDB" id="272779at2"/>
<dbReference type="InterPro" id="IPR037049">
    <property type="entry name" value="DUF1214_C_sf"/>
</dbReference>
<feature type="domain" description="DUF1254" evidence="3">
    <location>
        <begin position="96"/>
        <end position="222"/>
    </location>
</feature>
<reference evidence="5 6" key="3">
    <citation type="journal article" date="2009" name="Appl. Environ. Microbiol.">
        <title>Rhizobium sp. strain NGR234 possesses a remarkable number of secretion systems.</title>
        <authorList>
            <person name="Schmeisser C."/>
            <person name="Liesegang H."/>
            <person name="Krysciak D."/>
            <person name="Bakkou N."/>
            <person name="Le Quere A."/>
            <person name="Wollherr A."/>
            <person name="Heinemeyer I."/>
            <person name="Morgenstern B."/>
            <person name="Pommerening-Roeser A."/>
            <person name="Flores M."/>
            <person name="Palacios R."/>
            <person name="Brenner S."/>
            <person name="Gottschalk G."/>
            <person name="Schmitz R.A."/>
            <person name="Broughton W.J."/>
            <person name="Perret X."/>
            <person name="Strittmatter A.W."/>
            <person name="Streit W.R."/>
        </authorList>
    </citation>
    <scope>NUCLEOTIDE SEQUENCE [LARGE SCALE GENOMIC DNA]</scope>
    <source>
        <strain evidence="6">NBRC 101917 / NGR234</strain>
        <strain evidence="5">NGR234</strain>
        <plasmid evidence="5">pNGR234b</plasmid>
    </source>
</reference>
<dbReference type="InterPro" id="IPR010679">
    <property type="entry name" value="DUF1254"/>
</dbReference>
<reference evidence="4" key="1">
    <citation type="submission" date="2003-06" db="EMBL/GenBank/DDBJ databases">
        <title>Comparative DNA analysis of two large contigs of the Rhizobium sp. NGR234 megaplasmid 2.</title>
        <authorList>
            <person name="Broughton W.J."/>
            <person name="Perret X."/>
            <person name="Staehelin C."/>
            <person name="Schmitz R.A."/>
            <person name="Raasch C."/>
            <person name="Liesegang H."/>
            <person name="Gottschalk G."/>
            <person name="Streit W.R."/>
        </authorList>
    </citation>
    <scope>NUCLEOTIDE SEQUENCE</scope>
    <source>
        <strain evidence="4">NGR234</strain>
        <plasmid evidence="4">megaplasmid 2</plasmid>
    </source>
</reference>
<dbReference type="PATRIC" id="fig|394.7.peg.941"/>
<feature type="chain" id="PRO_5015098550" description="DUF1254 domain-containing protein" evidence="1">
    <location>
        <begin position="22"/>
        <end position="536"/>
    </location>
</feature>
<dbReference type="Gene3D" id="1.10.3360.10">
    <property type="entry name" value="VPA0735-like domain"/>
    <property type="match status" value="1"/>
</dbReference>
<accession>Q6W1E9</accession>
<dbReference type="EMBL" id="AY316747">
    <property type="protein sequence ID" value="AAQ87419.1"/>
    <property type="molecule type" value="Genomic_DNA"/>
</dbReference>
<keyword evidence="4" id="KW-0614">Plasmid</keyword>
<feature type="domain" description="DUF1214" evidence="2">
    <location>
        <begin position="409"/>
        <end position="519"/>
    </location>
</feature>
<dbReference type="PANTHER" id="PTHR36509:SF3">
    <property type="entry name" value="SIGNAL PEPTIDE PROTEIN"/>
    <property type="match status" value="1"/>
</dbReference>
<geneLocation type="plasmid" evidence="6">
    <name>sym pNGR234b</name>
</geneLocation>
<dbReference type="Gene3D" id="2.60.120.600">
    <property type="entry name" value="Domain of unknown function DUF1214, C-terminal domain"/>
    <property type="match status" value="1"/>
</dbReference>